<accession>A0A1D6PQN5</accession>
<evidence type="ECO:0000313" key="12">
    <source>
        <dbReference type="EMBL" id="AQK49067.1"/>
    </source>
</evidence>
<keyword evidence="6" id="KW-0479">Metal-binding</keyword>
<protein>
    <submittedName>
        <fullName evidence="12">CYP71A12 (Cytochrome P450 family 71 subfamily A polypeptide 12)</fullName>
    </submittedName>
</protein>
<evidence type="ECO:0000256" key="1">
    <source>
        <dbReference type="ARBA" id="ARBA00001971"/>
    </source>
</evidence>
<keyword evidence="4" id="KW-0349">Heme</keyword>
<dbReference type="GO" id="GO:0005506">
    <property type="term" value="F:iron ion binding"/>
    <property type="evidence" value="ECO:0007669"/>
    <property type="project" value="InterPro"/>
</dbReference>
<dbReference type="InterPro" id="IPR001128">
    <property type="entry name" value="Cyt_P450"/>
</dbReference>
<dbReference type="STRING" id="4577.A0A1D6PQN5"/>
<keyword evidence="5" id="KW-0812">Transmembrane</keyword>
<dbReference type="GO" id="GO:0020037">
    <property type="term" value="F:heme binding"/>
    <property type="evidence" value="ECO:0007669"/>
    <property type="project" value="InterPro"/>
</dbReference>
<dbReference type="InterPro" id="IPR052306">
    <property type="entry name" value="CYP450_71D"/>
</dbReference>
<keyword evidence="11" id="KW-0472">Membrane</keyword>
<dbReference type="InParanoid" id="A0A1D6PQN5"/>
<proteinExistence type="inferred from homology"/>
<dbReference type="InterPro" id="IPR036396">
    <property type="entry name" value="Cyt_P450_sf"/>
</dbReference>
<name>A0A1D6PQN5_MAIZE</name>
<dbReference type="Gene3D" id="1.10.630.10">
    <property type="entry name" value="Cytochrome P450"/>
    <property type="match status" value="1"/>
</dbReference>
<dbReference type="PANTHER" id="PTHR47953">
    <property type="entry name" value="OS08G0105600 PROTEIN"/>
    <property type="match status" value="1"/>
</dbReference>
<comment type="subcellular location">
    <subcellularLocation>
        <location evidence="2">Membrane</location>
        <topology evidence="2">Single-pass membrane protein</topology>
    </subcellularLocation>
</comment>
<evidence type="ECO:0000256" key="11">
    <source>
        <dbReference type="ARBA" id="ARBA00023136"/>
    </source>
</evidence>
<sequence>MTYDPTNMALSPYGERWRQLRKICVLELLSAARVQSFRRIRQEEVARLVATVAAAAAVRSSVDMSARVKTFVYDTIMRECVGSRSRHQDGYLDAFHMAMLATGPRKGVACRDRMQRVLEQILSEKKESMGTERGGGDETAQETFVGVLLRLQKEGRAPIEITDGTIGSLMFRRKRHLGERTDLVHECMTELIRSPTAMARVQAEVREAFKSKSTITEEDISRADADADADVYLKLVIKETLRMHTQLPLLIPRRCRRTCRIMGYDIPEGTTVMVDVWAICRDPVHWDDPEQFMPERFENRSLDLDYKGTNKLRVPPVRLRPSYVPRRKPWAGKYQPRAGQPSVPLRLEAVRWRWTGA</sequence>
<reference evidence="12" key="1">
    <citation type="submission" date="2015-12" db="EMBL/GenBank/DDBJ databases">
        <title>Update maize B73 reference genome by single molecule sequencing technologies.</title>
        <authorList>
            <consortium name="Maize Genome Sequencing Project"/>
            <person name="Ware D."/>
        </authorList>
    </citation>
    <scope>NUCLEOTIDE SEQUENCE</scope>
    <source>
        <tissue evidence="12">Seedling</tissue>
    </source>
</reference>
<dbReference type="GO" id="GO:0016705">
    <property type="term" value="F:oxidoreductase activity, acting on paired donors, with incorporation or reduction of molecular oxygen"/>
    <property type="evidence" value="ECO:0007669"/>
    <property type="project" value="InterPro"/>
</dbReference>
<evidence type="ECO:0000256" key="7">
    <source>
        <dbReference type="ARBA" id="ARBA00022989"/>
    </source>
</evidence>
<evidence type="ECO:0000256" key="4">
    <source>
        <dbReference type="ARBA" id="ARBA00022617"/>
    </source>
</evidence>
<dbReference type="GO" id="GO:0004497">
    <property type="term" value="F:monooxygenase activity"/>
    <property type="evidence" value="ECO:0007669"/>
    <property type="project" value="UniProtKB-KW"/>
</dbReference>
<evidence type="ECO:0000256" key="6">
    <source>
        <dbReference type="ARBA" id="ARBA00022723"/>
    </source>
</evidence>
<evidence type="ECO:0000256" key="8">
    <source>
        <dbReference type="ARBA" id="ARBA00023002"/>
    </source>
</evidence>
<dbReference type="PANTHER" id="PTHR47953:SF19">
    <property type="entry name" value="OS06G0641600 PROTEIN"/>
    <property type="match status" value="1"/>
</dbReference>
<gene>
    <name evidence="12" type="ORF">ZEAMMB73_Zm00001d048864</name>
</gene>
<dbReference type="SUPFAM" id="SSF48264">
    <property type="entry name" value="Cytochrome P450"/>
    <property type="match status" value="1"/>
</dbReference>
<keyword evidence="8" id="KW-0560">Oxidoreductase</keyword>
<organism evidence="12">
    <name type="scientific">Zea mays</name>
    <name type="common">Maize</name>
    <dbReference type="NCBI Taxonomy" id="4577"/>
    <lineage>
        <taxon>Eukaryota</taxon>
        <taxon>Viridiplantae</taxon>
        <taxon>Streptophyta</taxon>
        <taxon>Embryophyta</taxon>
        <taxon>Tracheophyta</taxon>
        <taxon>Spermatophyta</taxon>
        <taxon>Magnoliopsida</taxon>
        <taxon>Liliopsida</taxon>
        <taxon>Poales</taxon>
        <taxon>Poaceae</taxon>
        <taxon>PACMAD clade</taxon>
        <taxon>Panicoideae</taxon>
        <taxon>Andropogonodae</taxon>
        <taxon>Andropogoneae</taxon>
        <taxon>Tripsacinae</taxon>
        <taxon>Zea</taxon>
    </lineage>
</organism>
<evidence type="ECO:0000256" key="3">
    <source>
        <dbReference type="ARBA" id="ARBA00010617"/>
    </source>
</evidence>
<dbReference type="Pfam" id="PF00067">
    <property type="entry name" value="p450"/>
    <property type="match status" value="2"/>
</dbReference>
<keyword evidence="10" id="KW-0503">Monooxygenase</keyword>
<dbReference type="AlphaFoldDB" id="A0A1D6PQN5"/>
<evidence type="ECO:0000256" key="10">
    <source>
        <dbReference type="ARBA" id="ARBA00023033"/>
    </source>
</evidence>
<dbReference type="EMBL" id="CM000780">
    <property type="protein sequence ID" value="AQK49067.1"/>
    <property type="molecule type" value="Genomic_DNA"/>
</dbReference>
<comment type="similarity">
    <text evidence="3">Belongs to the cytochrome P450 family.</text>
</comment>
<keyword evidence="7" id="KW-1133">Transmembrane helix</keyword>
<comment type="cofactor">
    <cofactor evidence="1">
        <name>heme</name>
        <dbReference type="ChEBI" id="CHEBI:30413"/>
    </cofactor>
</comment>
<dbReference type="GO" id="GO:0016020">
    <property type="term" value="C:membrane"/>
    <property type="evidence" value="ECO:0007669"/>
    <property type="project" value="UniProtKB-SubCell"/>
</dbReference>
<dbReference type="SMR" id="A0A1D6PQN5"/>
<evidence type="ECO:0000256" key="9">
    <source>
        <dbReference type="ARBA" id="ARBA00023004"/>
    </source>
</evidence>
<keyword evidence="9" id="KW-0408">Iron</keyword>
<dbReference type="InterPro" id="IPR002401">
    <property type="entry name" value="Cyt_P450_E_grp-I"/>
</dbReference>
<evidence type="ECO:0000256" key="5">
    <source>
        <dbReference type="ARBA" id="ARBA00022692"/>
    </source>
</evidence>
<dbReference type="PRINTS" id="PR00463">
    <property type="entry name" value="EP450I"/>
</dbReference>
<evidence type="ECO:0000256" key="2">
    <source>
        <dbReference type="ARBA" id="ARBA00004167"/>
    </source>
</evidence>